<evidence type="ECO:0000313" key="3">
    <source>
        <dbReference type="Proteomes" id="UP001601444"/>
    </source>
</evidence>
<sequence length="78" mass="8427">MQFTTPGSFAHPDGDEPDATFDERVDRVLVVGLHDARLRALLATATGLSTDALQRLGVAAEMLRRTEGLEPAEHTAQL</sequence>
<organism evidence="2 3">
    <name type="scientific">Nocardia thailandica</name>
    <dbReference type="NCBI Taxonomy" id="257275"/>
    <lineage>
        <taxon>Bacteria</taxon>
        <taxon>Bacillati</taxon>
        <taxon>Actinomycetota</taxon>
        <taxon>Actinomycetes</taxon>
        <taxon>Mycobacteriales</taxon>
        <taxon>Nocardiaceae</taxon>
        <taxon>Nocardia</taxon>
    </lineage>
</organism>
<comment type="caution">
    <text evidence="2">The sequence shown here is derived from an EMBL/GenBank/DDBJ whole genome shotgun (WGS) entry which is preliminary data.</text>
</comment>
<evidence type="ECO:0008006" key="4">
    <source>
        <dbReference type="Google" id="ProtNLM"/>
    </source>
</evidence>
<reference evidence="2 3" key="1">
    <citation type="submission" date="2024-10" db="EMBL/GenBank/DDBJ databases">
        <title>The Natural Products Discovery Center: Release of the First 8490 Sequenced Strains for Exploring Actinobacteria Biosynthetic Diversity.</title>
        <authorList>
            <person name="Kalkreuter E."/>
            <person name="Kautsar S.A."/>
            <person name="Yang D."/>
            <person name="Bader C.D."/>
            <person name="Teijaro C.N."/>
            <person name="Fluegel L."/>
            <person name="Davis C.M."/>
            <person name="Simpson J.R."/>
            <person name="Lauterbach L."/>
            <person name="Steele A.D."/>
            <person name="Gui C."/>
            <person name="Meng S."/>
            <person name="Li G."/>
            <person name="Viehrig K."/>
            <person name="Ye F."/>
            <person name="Su P."/>
            <person name="Kiefer A.F."/>
            <person name="Nichols A."/>
            <person name="Cepeda A.J."/>
            <person name="Yan W."/>
            <person name="Fan B."/>
            <person name="Jiang Y."/>
            <person name="Adhikari A."/>
            <person name="Zheng C.-J."/>
            <person name="Schuster L."/>
            <person name="Cowan T.M."/>
            <person name="Smanski M.J."/>
            <person name="Chevrette M.G."/>
            <person name="De Carvalho L.P.S."/>
            <person name="Shen B."/>
        </authorList>
    </citation>
    <scope>NUCLEOTIDE SEQUENCE [LARGE SCALE GENOMIC DNA]</scope>
    <source>
        <strain evidence="2 3">NPDC004045</strain>
    </source>
</reference>
<protein>
    <recommendedName>
        <fullName evidence="4">ANTAR domain-containing protein</fullName>
    </recommendedName>
</protein>
<gene>
    <name evidence="2" type="ORF">ACFYTF_23630</name>
</gene>
<keyword evidence="3" id="KW-1185">Reference proteome</keyword>
<evidence type="ECO:0000256" key="1">
    <source>
        <dbReference type="SAM" id="MobiDB-lite"/>
    </source>
</evidence>
<evidence type="ECO:0000313" key="2">
    <source>
        <dbReference type="EMBL" id="MFF0545833.1"/>
    </source>
</evidence>
<feature type="region of interest" description="Disordered" evidence="1">
    <location>
        <begin position="1"/>
        <end position="20"/>
    </location>
</feature>
<accession>A0ABW6PUG0</accession>
<name>A0ABW6PUG0_9NOCA</name>
<dbReference type="RefSeq" id="WP_043660290.1">
    <property type="nucleotide sequence ID" value="NZ_JBIAMX010000016.1"/>
</dbReference>
<proteinExistence type="predicted"/>
<dbReference type="EMBL" id="JBIAMX010000016">
    <property type="protein sequence ID" value="MFF0545833.1"/>
    <property type="molecule type" value="Genomic_DNA"/>
</dbReference>
<dbReference type="Proteomes" id="UP001601444">
    <property type="component" value="Unassembled WGS sequence"/>
</dbReference>